<evidence type="ECO:0000313" key="2">
    <source>
        <dbReference type="Proteomes" id="UP000019149"/>
    </source>
</evidence>
<dbReference type="KEGG" id="egl:EGR_10259"/>
<reference evidence="1 2" key="1">
    <citation type="journal article" date="2013" name="Nat. Genet.">
        <title>The genome of the hydatid tapeworm Echinococcus granulosus.</title>
        <authorList>
            <person name="Zheng H."/>
            <person name="Zhang W."/>
            <person name="Zhang L."/>
            <person name="Zhang Z."/>
            <person name="Li J."/>
            <person name="Lu G."/>
            <person name="Zhu Y."/>
            <person name="Wang Y."/>
            <person name="Huang Y."/>
            <person name="Liu J."/>
            <person name="Kang H."/>
            <person name="Chen J."/>
            <person name="Wang L."/>
            <person name="Chen A."/>
            <person name="Yu S."/>
            <person name="Gao Z."/>
            <person name="Jin L."/>
            <person name="Gu W."/>
            <person name="Wang Z."/>
            <person name="Zhao L."/>
            <person name="Shi B."/>
            <person name="Wen H."/>
            <person name="Lin R."/>
            <person name="Jones M.K."/>
            <person name="Brejova B."/>
            <person name="Vinar T."/>
            <person name="Zhao G."/>
            <person name="McManus D.P."/>
            <person name="Chen Z."/>
            <person name="Zhou Y."/>
            <person name="Wang S."/>
        </authorList>
    </citation>
    <scope>NUCLEOTIDE SEQUENCE [LARGE SCALE GENOMIC DNA]</scope>
</reference>
<sequence>MQLFTPLYIRTIFHNRSHLYVYVPNLAKKHLKFRNKPKFTNLRFMKSFKIIYKWKNSQIYNTHSYNFIGMYLYIHVLKLSKFEIHNVIYFYVQA</sequence>
<keyword evidence="2" id="KW-1185">Reference proteome</keyword>
<proteinExistence type="predicted"/>
<protein>
    <submittedName>
        <fullName evidence="1">Uncharacterized protein</fullName>
    </submittedName>
</protein>
<dbReference type="AlphaFoldDB" id="W6UMZ1"/>
<accession>W6UMZ1</accession>
<comment type="caution">
    <text evidence="1">The sequence shown here is derived from an EMBL/GenBank/DDBJ whole genome shotgun (WGS) entry which is preliminary data.</text>
</comment>
<dbReference type="CTD" id="36345974"/>
<evidence type="ECO:0000313" key="1">
    <source>
        <dbReference type="EMBL" id="EUB54884.1"/>
    </source>
</evidence>
<dbReference type="GeneID" id="36345974"/>
<dbReference type="RefSeq" id="XP_024346080.1">
    <property type="nucleotide sequence ID" value="XM_024499508.1"/>
</dbReference>
<dbReference type="EMBL" id="APAU02000203">
    <property type="protein sequence ID" value="EUB54884.1"/>
    <property type="molecule type" value="Genomic_DNA"/>
</dbReference>
<gene>
    <name evidence="1" type="ORF">EGR_10259</name>
</gene>
<name>W6UMZ1_ECHGR</name>
<organism evidence="1 2">
    <name type="scientific">Echinococcus granulosus</name>
    <name type="common">Hydatid tapeworm</name>
    <dbReference type="NCBI Taxonomy" id="6210"/>
    <lineage>
        <taxon>Eukaryota</taxon>
        <taxon>Metazoa</taxon>
        <taxon>Spiralia</taxon>
        <taxon>Lophotrochozoa</taxon>
        <taxon>Platyhelminthes</taxon>
        <taxon>Cestoda</taxon>
        <taxon>Eucestoda</taxon>
        <taxon>Cyclophyllidea</taxon>
        <taxon>Taeniidae</taxon>
        <taxon>Echinococcus</taxon>
        <taxon>Echinococcus granulosus group</taxon>
    </lineage>
</organism>
<dbReference type="Proteomes" id="UP000019149">
    <property type="component" value="Unassembled WGS sequence"/>
</dbReference>